<proteinExistence type="predicted"/>
<dbReference type="Proteomes" id="UP000438429">
    <property type="component" value="Unassembled WGS sequence"/>
</dbReference>
<comment type="caution">
    <text evidence="1">The sequence shown here is derived from an EMBL/GenBank/DDBJ whole genome shotgun (WGS) entry which is preliminary data.</text>
</comment>
<sequence length="114" mass="13041">MLRVRRDDAAARRDETLLRRSVAVAAHVFVAFELKRSDRSRRCVPLVSGVVYCYHTPTDGMVNVRASYVTATRGKTRKRVATPAKRHLCEVKKQNKDVANFSYLIPHNVNTRML</sequence>
<dbReference type="EMBL" id="VEVO01000007">
    <property type="protein sequence ID" value="KAF0039813.1"/>
    <property type="molecule type" value="Genomic_DNA"/>
</dbReference>
<evidence type="ECO:0000313" key="1">
    <source>
        <dbReference type="EMBL" id="KAF0039813.1"/>
    </source>
</evidence>
<protein>
    <submittedName>
        <fullName evidence="1">Uncharacterized protein</fullName>
    </submittedName>
</protein>
<gene>
    <name evidence="1" type="ORF">F2P81_008048</name>
</gene>
<dbReference type="AlphaFoldDB" id="A0A6A4T166"/>
<evidence type="ECO:0000313" key="2">
    <source>
        <dbReference type="Proteomes" id="UP000438429"/>
    </source>
</evidence>
<accession>A0A6A4T166</accession>
<organism evidence="1 2">
    <name type="scientific">Scophthalmus maximus</name>
    <name type="common">Turbot</name>
    <name type="synonym">Psetta maxima</name>
    <dbReference type="NCBI Taxonomy" id="52904"/>
    <lineage>
        <taxon>Eukaryota</taxon>
        <taxon>Metazoa</taxon>
        <taxon>Chordata</taxon>
        <taxon>Craniata</taxon>
        <taxon>Vertebrata</taxon>
        <taxon>Euteleostomi</taxon>
        <taxon>Actinopterygii</taxon>
        <taxon>Neopterygii</taxon>
        <taxon>Teleostei</taxon>
        <taxon>Neoteleostei</taxon>
        <taxon>Acanthomorphata</taxon>
        <taxon>Carangaria</taxon>
        <taxon>Pleuronectiformes</taxon>
        <taxon>Pleuronectoidei</taxon>
        <taxon>Scophthalmidae</taxon>
        <taxon>Scophthalmus</taxon>
    </lineage>
</organism>
<reference evidence="1 2" key="1">
    <citation type="submission" date="2019-06" db="EMBL/GenBank/DDBJ databases">
        <title>Draft genomes of female and male turbot (Scophthalmus maximus).</title>
        <authorList>
            <person name="Xu H."/>
            <person name="Xu X.-W."/>
            <person name="Shao C."/>
            <person name="Chen S."/>
        </authorList>
    </citation>
    <scope>NUCLEOTIDE SEQUENCE [LARGE SCALE GENOMIC DNA]</scope>
    <source>
        <strain evidence="1">Ysfricsl-2016a</strain>
        <tissue evidence="1">Blood</tissue>
    </source>
</reference>
<name>A0A6A4T166_SCOMX</name>